<dbReference type="Proteomes" id="UP001232148">
    <property type="component" value="Unassembled WGS sequence"/>
</dbReference>
<accession>A0AAD9LXD8</accession>
<gene>
    <name evidence="1" type="ORF">LX32DRAFT_696042</name>
</gene>
<organism evidence="1 2">
    <name type="scientific">Colletotrichum zoysiae</name>
    <dbReference type="NCBI Taxonomy" id="1216348"/>
    <lineage>
        <taxon>Eukaryota</taxon>
        <taxon>Fungi</taxon>
        <taxon>Dikarya</taxon>
        <taxon>Ascomycota</taxon>
        <taxon>Pezizomycotina</taxon>
        <taxon>Sordariomycetes</taxon>
        <taxon>Hypocreomycetidae</taxon>
        <taxon>Glomerellales</taxon>
        <taxon>Glomerellaceae</taxon>
        <taxon>Colletotrichum</taxon>
        <taxon>Colletotrichum graminicola species complex</taxon>
    </lineage>
</organism>
<evidence type="ECO:0000313" key="2">
    <source>
        <dbReference type="Proteomes" id="UP001232148"/>
    </source>
</evidence>
<keyword evidence="2" id="KW-1185">Reference proteome</keyword>
<evidence type="ECO:0000313" key="1">
    <source>
        <dbReference type="EMBL" id="KAK2025856.1"/>
    </source>
</evidence>
<reference evidence="1" key="1">
    <citation type="submission" date="2021-06" db="EMBL/GenBank/DDBJ databases">
        <title>Comparative genomics, transcriptomics and evolutionary studies reveal genomic signatures of adaptation to plant cell wall in hemibiotrophic fungi.</title>
        <authorList>
            <consortium name="DOE Joint Genome Institute"/>
            <person name="Baroncelli R."/>
            <person name="Diaz J.F."/>
            <person name="Benocci T."/>
            <person name="Peng M."/>
            <person name="Battaglia E."/>
            <person name="Haridas S."/>
            <person name="Andreopoulos W."/>
            <person name="Labutti K."/>
            <person name="Pangilinan J."/>
            <person name="Floch G.L."/>
            <person name="Makela M.R."/>
            <person name="Henrissat B."/>
            <person name="Grigoriev I.V."/>
            <person name="Crouch J.A."/>
            <person name="De Vries R.P."/>
            <person name="Sukno S.A."/>
            <person name="Thon M.R."/>
        </authorList>
    </citation>
    <scope>NUCLEOTIDE SEQUENCE</scope>
    <source>
        <strain evidence="1">MAFF235873</strain>
    </source>
</reference>
<proteinExistence type="predicted"/>
<sequence length="91" mass="9624">MGEPSADDEDGLYGPAARQLDAQLASLKLLVDNVLVTLLNLVSVLVLGPALEKDIFGGGGVLGEAVYELRHFNVTGRTVCTDVKQSVNISR</sequence>
<comment type="caution">
    <text evidence="1">The sequence shown here is derived from an EMBL/GenBank/DDBJ whole genome shotgun (WGS) entry which is preliminary data.</text>
</comment>
<dbReference type="AlphaFoldDB" id="A0AAD9LXD8"/>
<protein>
    <submittedName>
        <fullName evidence="1">Uncharacterized protein</fullName>
    </submittedName>
</protein>
<dbReference type="EMBL" id="MU842927">
    <property type="protein sequence ID" value="KAK2025856.1"/>
    <property type="molecule type" value="Genomic_DNA"/>
</dbReference>
<name>A0AAD9LXD8_9PEZI</name>